<proteinExistence type="predicted"/>
<keyword evidence="2" id="KW-1185">Reference proteome</keyword>
<dbReference type="HOGENOM" id="CLU_2121361_0_0_1"/>
<dbReference type="OrthoDB" id="3065671at2759"/>
<name>A0A0C3CXR4_HEBCY</name>
<reference evidence="2" key="2">
    <citation type="submission" date="2015-01" db="EMBL/GenBank/DDBJ databases">
        <title>Evolutionary Origins and Diversification of the Mycorrhizal Mutualists.</title>
        <authorList>
            <consortium name="DOE Joint Genome Institute"/>
            <consortium name="Mycorrhizal Genomics Consortium"/>
            <person name="Kohler A."/>
            <person name="Kuo A."/>
            <person name="Nagy L.G."/>
            <person name="Floudas D."/>
            <person name="Copeland A."/>
            <person name="Barry K.W."/>
            <person name="Cichocki N."/>
            <person name="Veneault-Fourrey C."/>
            <person name="LaButti K."/>
            <person name="Lindquist E.A."/>
            <person name="Lipzen A."/>
            <person name="Lundell T."/>
            <person name="Morin E."/>
            <person name="Murat C."/>
            <person name="Riley R."/>
            <person name="Ohm R."/>
            <person name="Sun H."/>
            <person name="Tunlid A."/>
            <person name="Henrissat B."/>
            <person name="Grigoriev I.V."/>
            <person name="Hibbett D.S."/>
            <person name="Martin F."/>
        </authorList>
    </citation>
    <scope>NUCLEOTIDE SEQUENCE [LARGE SCALE GENOMIC DNA]</scope>
    <source>
        <strain evidence="2">h7</strain>
    </source>
</reference>
<organism evidence="1 2">
    <name type="scientific">Hebeloma cylindrosporum</name>
    <dbReference type="NCBI Taxonomy" id="76867"/>
    <lineage>
        <taxon>Eukaryota</taxon>
        <taxon>Fungi</taxon>
        <taxon>Dikarya</taxon>
        <taxon>Basidiomycota</taxon>
        <taxon>Agaricomycotina</taxon>
        <taxon>Agaricomycetes</taxon>
        <taxon>Agaricomycetidae</taxon>
        <taxon>Agaricales</taxon>
        <taxon>Agaricineae</taxon>
        <taxon>Hymenogastraceae</taxon>
        <taxon>Hebeloma</taxon>
    </lineage>
</organism>
<dbReference type="AlphaFoldDB" id="A0A0C3CXR4"/>
<evidence type="ECO:0000313" key="1">
    <source>
        <dbReference type="EMBL" id="KIM48586.1"/>
    </source>
</evidence>
<gene>
    <name evidence="1" type="ORF">M413DRAFT_437794</name>
</gene>
<accession>A0A0C3CXR4</accession>
<protein>
    <submittedName>
        <fullName evidence="1">Uncharacterized protein</fullName>
    </submittedName>
</protein>
<dbReference type="Proteomes" id="UP000053424">
    <property type="component" value="Unassembled WGS sequence"/>
</dbReference>
<evidence type="ECO:0000313" key="2">
    <source>
        <dbReference type="Proteomes" id="UP000053424"/>
    </source>
</evidence>
<reference evidence="1 2" key="1">
    <citation type="submission" date="2014-04" db="EMBL/GenBank/DDBJ databases">
        <authorList>
            <consortium name="DOE Joint Genome Institute"/>
            <person name="Kuo A."/>
            <person name="Gay G."/>
            <person name="Dore J."/>
            <person name="Kohler A."/>
            <person name="Nagy L.G."/>
            <person name="Floudas D."/>
            <person name="Copeland A."/>
            <person name="Barry K.W."/>
            <person name="Cichocki N."/>
            <person name="Veneault-Fourrey C."/>
            <person name="LaButti K."/>
            <person name="Lindquist E.A."/>
            <person name="Lipzen A."/>
            <person name="Lundell T."/>
            <person name="Morin E."/>
            <person name="Murat C."/>
            <person name="Sun H."/>
            <person name="Tunlid A."/>
            <person name="Henrissat B."/>
            <person name="Grigoriev I.V."/>
            <person name="Hibbett D.S."/>
            <person name="Martin F."/>
            <person name="Nordberg H.P."/>
            <person name="Cantor M.N."/>
            <person name="Hua S.X."/>
        </authorList>
    </citation>
    <scope>NUCLEOTIDE SEQUENCE [LARGE SCALE GENOMIC DNA]</scope>
    <source>
        <strain evidence="2">h7</strain>
    </source>
</reference>
<sequence>MIGGLKVPFDQFSNAIRDLFELAYDIRAALAEKDICSVELVVVGPGTPFHPKWMDKSHTSIRKDTVEMLPRMEPIVGTTGVGLKHITKAAKNDEQSYLLKPKVAVARVLWKDKP</sequence>
<dbReference type="EMBL" id="KN831768">
    <property type="protein sequence ID" value="KIM48586.1"/>
    <property type="molecule type" value="Genomic_DNA"/>
</dbReference>